<dbReference type="EMBL" id="JACAQB010000004">
    <property type="protein sequence ID" value="NWB95736.1"/>
    <property type="molecule type" value="Genomic_DNA"/>
</dbReference>
<dbReference type="PANTHER" id="PTHR46796">
    <property type="entry name" value="HTH-TYPE TRANSCRIPTIONAL ACTIVATOR RHAS-RELATED"/>
    <property type="match status" value="1"/>
</dbReference>
<comment type="caution">
    <text evidence="8">The sequence shown here is derived from an EMBL/GenBank/DDBJ whole genome shotgun (WGS) entry which is preliminary data.</text>
</comment>
<dbReference type="AlphaFoldDB" id="A0A7Y7X9Y6"/>
<keyword evidence="3" id="KW-0238">DNA-binding</keyword>
<proteinExistence type="predicted"/>
<dbReference type="RefSeq" id="WP_177100989.1">
    <property type="nucleotide sequence ID" value="NZ_JACAOS010000021.1"/>
</dbReference>
<evidence type="ECO:0000256" key="3">
    <source>
        <dbReference type="ARBA" id="ARBA00023125"/>
    </source>
</evidence>
<evidence type="ECO:0000256" key="6">
    <source>
        <dbReference type="ARBA" id="ARBA00037345"/>
    </source>
</evidence>
<evidence type="ECO:0000313" key="9">
    <source>
        <dbReference type="Proteomes" id="UP000539985"/>
    </source>
</evidence>
<dbReference type="InterPro" id="IPR018060">
    <property type="entry name" value="HTH_AraC"/>
</dbReference>
<dbReference type="Pfam" id="PF14525">
    <property type="entry name" value="AraC_binding_2"/>
    <property type="match status" value="1"/>
</dbReference>
<dbReference type="SMART" id="SM00342">
    <property type="entry name" value="HTH_ARAC"/>
    <property type="match status" value="1"/>
</dbReference>
<feature type="domain" description="HTH araC/xylS-type" evidence="7">
    <location>
        <begin position="209"/>
        <end position="308"/>
    </location>
</feature>
<dbReference type="PROSITE" id="PS01124">
    <property type="entry name" value="HTH_ARAC_FAMILY_2"/>
    <property type="match status" value="1"/>
</dbReference>
<comment type="subcellular location">
    <subcellularLocation>
        <location evidence="1">Cytoplasm</location>
    </subcellularLocation>
</comment>
<dbReference type="InterPro" id="IPR050204">
    <property type="entry name" value="AraC_XylS_family_regulators"/>
</dbReference>
<keyword evidence="4" id="KW-0010">Activator</keyword>
<dbReference type="InterPro" id="IPR020449">
    <property type="entry name" value="Tscrpt_reg_AraC-type_HTH"/>
</dbReference>
<dbReference type="GO" id="GO:0005737">
    <property type="term" value="C:cytoplasm"/>
    <property type="evidence" value="ECO:0007669"/>
    <property type="project" value="UniProtKB-SubCell"/>
</dbReference>
<keyword evidence="5" id="KW-0804">Transcription</keyword>
<evidence type="ECO:0000313" key="8">
    <source>
        <dbReference type="EMBL" id="NWB95736.1"/>
    </source>
</evidence>
<evidence type="ECO:0000259" key="7">
    <source>
        <dbReference type="PROSITE" id="PS01124"/>
    </source>
</evidence>
<evidence type="ECO:0000256" key="1">
    <source>
        <dbReference type="ARBA" id="ARBA00004496"/>
    </source>
</evidence>
<dbReference type="InterPro" id="IPR009057">
    <property type="entry name" value="Homeodomain-like_sf"/>
</dbReference>
<reference evidence="8 9" key="1">
    <citation type="submission" date="2020-04" db="EMBL/GenBank/DDBJ databases">
        <title>Molecular characterization of pseudomonads from Agaricus bisporus reveal novel blotch 2 pathogens in Western Europe.</title>
        <authorList>
            <person name="Taparia T."/>
            <person name="Krijger M."/>
            <person name="Haynes E."/>
            <person name="Elpinstone J.G."/>
            <person name="Noble R."/>
            <person name="Van Der Wolf J."/>
        </authorList>
    </citation>
    <scope>NUCLEOTIDE SEQUENCE [LARGE SCALE GENOMIC DNA]</scope>
    <source>
        <strain evidence="8 9">H7001</strain>
    </source>
</reference>
<name>A0A7Y7X9Y6_9PSED</name>
<gene>
    <name evidence="8" type="ORF">HX882_07525</name>
</gene>
<dbReference type="SUPFAM" id="SSF46689">
    <property type="entry name" value="Homeodomain-like"/>
    <property type="match status" value="1"/>
</dbReference>
<dbReference type="PROSITE" id="PS00041">
    <property type="entry name" value="HTH_ARAC_FAMILY_1"/>
    <property type="match status" value="1"/>
</dbReference>
<dbReference type="GO" id="GO:0003700">
    <property type="term" value="F:DNA-binding transcription factor activity"/>
    <property type="evidence" value="ECO:0007669"/>
    <property type="project" value="InterPro"/>
</dbReference>
<keyword evidence="2" id="KW-0805">Transcription regulation</keyword>
<dbReference type="Gene3D" id="1.10.10.60">
    <property type="entry name" value="Homeodomain-like"/>
    <property type="match status" value="1"/>
</dbReference>
<sequence length="309" mass="34812">MAIVYPTSTLDAKERFDYWQDVVCSTYAPTANRKLTDDQFDGSLDVTVKGGVSFSRIKSLPIEYERGQRDDGNNHYFVSLSLCPDAYVNQCGRISRQRPGDIVLFDSSRPYTCTFPTGDDQIVLAVPRALLQAHIPDNERFLNRTLESRSPLGSLAKSMLMEVWNTQALPDIIGQRLNGAFLDVLSSAFETAFVPDTPDLASHRTRQLERVKQFILANLEQTELTVEKISSATHVTPRTLSRLFATENTTIIRWLWQQRLCASHQALIAGRFNQVSEAALSFGFTNLSHFSRAFKQAYGMSPQQLLHIT</sequence>
<comment type="function">
    <text evidence="6">Regulatory protein of the TOL plasmid xyl operons. XylS activates the xylXYZLTEGFJQKIH operon required for the degradation of toluene, m-xylene and p-xylene.</text>
</comment>
<dbReference type="GO" id="GO:0009893">
    <property type="term" value="P:positive regulation of metabolic process"/>
    <property type="evidence" value="ECO:0007669"/>
    <property type="project" value="UniProtKB-ARBA"/>
</dbReference>
<organism evidence="8 9">
    <name type="scientific">Pseudomonas gingeri</name>
    <dbReference type="NCBI Taxonomy" id="117681"/>
    <lineage>
        <taxon>Bacteria</taxon>
        <taxon>Pseudomonadati</taxon>
        <taxon>Pseudomonadota</taxon>
        <taxon>Gammaproteobacteria</taxon>
        <taxon>Pseudomonadales</taxon>
        <taxon>Pseudomonadaceae</taxon>
        <taxon>Pseudomonas</taxon>
    </lineage>
</organism>
<dbReference type="PRINTS" id="PR00032">
    <property type="entry name" value="HTHARAC"/>
</dbReference>
<accession>A0A7Y7X9Y6</accession>
<dbReference type="Proteomes" id="UP000539985">
    <property type="component" value="Unassembled WGS sequence"/>
</dbReference>
<evidence type="ECO:0000256" key="4">
    <source>
        <dbReference type="ARBA" id="ARBA00023159"/>
    </source>
</evidence>
<dbReference type="InterPro" id="IPR035418">
    <property type="entry name" value="AraC-bd_2"/>
</dbReference>
<dbReference type="InterPro" id="IPR018062">
    <property type="entry name" value="HTH_AraC-typ_CS"/>
</dbReference>
<dbReference type="Pfam" id="PF12833">
    <property type="entry name" value="HTH_18"/>
    <property type="match status" value="1"/>
</dbReference>
<dbReference type="GO" id="GO:0043565">
    <property type="term" value="F:sequence-specific DNA binding"/>
    <property type="evidence" value="ECO:0007669"/>
    <property type="project" value="InterPro"/>
</dbReference>
<dbReference type="PANTHER" id="PTHR46796:SF6">
    <property type="entry name" value="ARAC SUBFAMILY"/>
    <property type="match status" value="1"/>
</dbReference>
<evidence type="ECO:0000256" key="5">
    <source>
        <dbReference type="ARBA" id="ARBA00023163"/>
    </source>
</evidence>
<evidence type="ECO:0000256" key="2">
    <source>
        <dbReference type="ARBA" id="ARBA00023015"/>
    </source>
</evidence>
<protein>
    <submittedName>
        <fullName evidence="8">Helix-turn-helix domain-containing protein</fullName>
    </submittedName>
</protein>